<sequence length="304" mass="33476">MSDFKKVLLIGATGSIGSFVLAGLETQSSFTITLLQRSSSKAKLPSHLKTITIADTYPTEELVQAFADQDVIVNCMTSLSVADQFRMIDAAITAGVRRYVPSEYGLNNMRPDAQALNIVFHDKGKVQEYLRSKADQGVLEWMSISCGMWMKWSMAHDFLGMHVKDKRFVFWDDGEGLMSFTTEENTAAGLVRALQTPAETKNTNVLLSDFAISQKQLLEAIERIQGVKYTTETVDSRKLIEEKQSAVRDGDASATFSLIETGFVTGRYGGHLEKEGIIMNEKLGLPKKSLDEVVTAALKSVGAI</sequence>
<dbReference type="STRING" id="1173701.A0A066XEM2"/>
<evidence type="ECO:0000313" key="4">
    <source>
        <dbReference type="EMBL" id="KDN64166.1"/>
    </source>
</evidence>
<organism evidence="4 5">
    <name type="scientific">Colletotrichum sublineola</name>
    <name type="common">Sorghum anthracnose fungus</name>
    <dbReference type="NCBI Taxonomy" id="1173701"/>
    <lineage>
        <taxon>Eukaryota</taxon>
        <taxon>Fungi</taxon>
        <taxon>Dikarya</taxon>
        <taxon>Ascomycota</taxon>
        <taxon>Pezizomycotina</taxon>
        <taxon>Sordariomycetes</taxon>
        <taxon>Hypocreomycetidae</taxon>
        <taxon>Glomerellales</taxon>
        <taxon>Glomerellaceae</taxon>
        <taxon>Colletotrichum</taxon>
        <taxon>Colletotrichum graminicola species complex</taxon>
    </lineage>
</organism>
<dbReference type="OMA" id="WMSISCG"/>
<name>A0A066XEM2_COLSU</name>
<dbReference type="eggNOG" id="ENOG502S2BC">
    <property type="taxonomic scope" value="Eukaryota"/>
</dbReference>
<dbReference type="InterPro" id="IPR045312">
    <property type="entry name" value="PCBER-like"/>
</dbReference>
<accession>A0A066XEM2</accession>
<keyword evidence="2" id="KW-0560">Oxidoreductase</keyword>
<dbReference type="Proteomes" id="UP000027238">
    <property type="component" value="Unassembled WGS sequence"/>
</dbReference>
<dbReference type="Gene3D" id="3.40.50.720">
    <property type="entry name" value="NAD(P)-binding Rossmann-like Domain"/>
    <property type="match status" value="1"/>
</dbReference>
<reference evidence="5" key="1">
    <citation type="journal article" date="2014" name="Genome Announc.">
        <title>Draft genome sequence of Colletotrichum sublineola, a destructive pathogen of cultivated sorghum.</title>
        <authorList>
            <person name="Baroncelli R."/>
            <person name="Sanz-Martin J.M."/>
            <person name="Rech G.E."/>
            <person name="Sukno S.A."/>
            <person name="Thon M.R."/>
        </authorList>
    </citation>
    <scope>NUCLEOTIDE SEQUENCE [LARGE SCALE GENOMIC DNA]</scope>
    <source>
        <strain evidence="5">TX430BB</strain>
    </source>
</reference>
<evidence type="ECO:0000256" key="1">
    <source>
        <dbReference type="ARBA" id="ARBA00022857"/>
    </source>
</evidence>
<dbReference type="CDD" id="cd05259">
    <property type="entry name" value="PCBER_SDR_a"/>
    <property type="match status" value="1"/>
</dbReference>
<keyword evidence="1" id="KW-0521">NADP</keyword>
<dbReference type="InterPro" id="IPR051609">
    <property type="entry name" value="NmrA/Isoflavone_reductase-like"/>
</dbReference>
<evidence type="ECO:0000259" key="3">
    <source>
        <dbReference type="Pfam" id="PF05368"/>
    </source>
</evidence>
<comment type="caution">
    <text evidence="4">The sequence shown here is derived from an EMBL/GenBank/DDBJ whole genome shotgun (WGS) entry which is preliminary data.</text>
</comment>
<evidence type="ECO:0000256" key="2">
    <source>
        <dbReference type="ARBA" id="ARBA00023002"/>
    </source>
</evidence>
<proteinExistence type="predicted"/>
<keyword evidence="5" id="KW-1185">Reference proteome</keyword>
<dbReference type="Pfam" id="PF05368">
    <property type="entry name" value="NmrA"/>
    <property type="match status" value="1"/>
</dbReference>
<dbReference type="AlphaFoldDB" id="A0A066XEM2"/>
<dbReference type="PANTHER" id="PTHR47706">
    <property type="entry name" value="NMRA-LIKE FAMILY PROTEIN"/>
    <property type="match status" value="1"/>
</dbReference>
<dbReference type="EMBL" id="JMSE01001156">
    <property type="protein sequence ID" value="KDN64166.1"/>
    <property type="molecule type" value="Genomic_DNA"/>
</dbReference>
<dbReference type="InterPro" id="IPR036291">
    <property type="entry name" value="NAD(P)-bd_dom_sf"/>
</dbReference>
<dbReference type="SUPFAM" id="SSF51735">
    <property type="entry name" value="NAD(P)-binding Rossmann-fold domains"/>
    <property type="match status" value="1"/>
</dbReference>
<dbReference type="Gene3D" id="3.90.25.10">
    <property type="entry name" value="UDP-galactose 4-epimerase, domain 1"/>
    <property type="match status" value="1"/>
</dbReference>
<evidence type="ECO:0000313" key="5">
    <source>
        <dbReference type="Proteomes" id="UP000027238"/>
    </source>
</evidence>
<protein>
    <submittedName>
        <fullName evidence="4">Putative NmrA-like family protein</fullName>
    </submittedName>
</protein>
<dbReference type="OrthoDB" id="9974981at2759"/>
<dbReference type="PANTHER" id="PTHR47706:SF9">
    <property type="entry name" value="NMRA-LIKE DOMAIN-CONTAINING PROTEIN-RELATED"/>
    <property type="match status" value="1"/>
</dbReference>
<gene>
    <name evidence="4" type="ORF">CSUB01_02759</name>
</gene>
<dbReference type="HOGENOM" id="CLU_044876_3_3_1"/>
<feature type="domain" description="NmrA-like" evidence="3">
    <location>
        <begin position="5"/>
        <end position="238"/>
    </location>
</feature>
<dbReference type="GO" id="GO:0016491">
    <property type="term" value="F:oxidoreductase activity"/>
    <property type="evidence" value="ECO:0007669"/>
    <property type="project" value="UniProtKB-KW"/>
</dbReference>
<dbReference type="InterPro" id="IPR008030">
    <property type="entry name" value="NmrA-like"/>
</dbReference>